<dbReference type="EMBL" id="MU277212">
    <property type="protein sequence ID" value="KAI0061449.1"/>
    <property type="molecule type" value="Genomic_DNA"/>
</dbReference>
<dbReference type="Proteomes" id="UP000814140">
    <property type="component" value="Unassembled WGS sequence"/>
</dbReference>
<keyword evidence="2" id="KW-1185">Reference proteome</keyword>
<evidence type="ECO:0000313" key="2">
    <source>
        <dbReference type="Proteomes" id="UP000814140"/>
    </source>
</evidence>
<reference evidence="1" key="1">
    <citation type="submission" date="2021-03" db="EMBL/GenBank/DDBJ databases">
        <authorList>
            <consortium name="DOE Joint Genome Institute"/>
            <person name="Ahrendt S."/>
            <person name="Looney B.P."/>
            <person name="Miyauchi S."/>
            <person name="Morin E."/>
            <person name="Drula E."/>
            <person name="Courty P.E."/>
            <person name="Chicoki N."/>
            <person name="Fauchery L."/>
            <person name="Kohler A."/>
            <person name="Kuo A."/>
            <person name="Labutti K."/>
            <person name="Pangilinan J."/>
            <person name="Lipzen A."/>
            <person name="Riley R."/>
            <person name="Andreopoulos W."/>
            <person name="He G."/>
            <person name="Johnson J."/>
            <person name="Barry K.W."/>
            <person name="Grigoriev I.V."/>
            <person name="Nagy L."/>
            <person name="Hibbett D."/>
            <person name="Henrissat B."/>
            <person name="Matheny P.B."/>
            <person name="Labbe J."/>
            <person name="Martin F."/>
        </authorList>
    </citation>
    <scope>NUCLEOTIDE SEQUENCE</scope>
    <source>
        <strain evidence="1">HHB10654</strain>
    </source>
</reference>
<protein>
    <submittedName>
        <fullName evidence="1">Uncharacterized protein</fullName>
    </submittedName>
</protein>
<name>A0ACB8SXY5_9AGAM</name>
<evidence type="ECO:0000313" key="1">
    <source>
        <dbReference type="EMBL" id="KAI0061449.1"/>
    </source>
</evidence>
<proteinExistence type="predicted"/>
<reference evidence="1" key="2">
    <citation type="journal article" date="2022" name="New Phytol.">
        <title>Evolutionary transition to the ectomycorrhizal habit in the genomes of a hyperdiverse lineage of mushroom-forming fungi.</title>
        <authorList>
            <person name="Looney B."/>
            <person name="Miyauchi S."/>
            <person name="Morin E."/>
            <person name="Drula E."/>
            <person name="Courty P.E."/>
            <person name="Kohler A."/>
            <person name="Kuo A."/>
            <person name="LaButti K."/>
            <person name="Pangilinan J."/>
            <person name="Lipzen A."/>
            <person name="Riley R."/>
            <person name="Andreopoulos W."/>
            <person name="He G."/>
            <person name="Johnson J."/>
            <person name="Nolan M."/>
            <person name="Tritt A."/>
            <person name="Barry K.W."/>
            <person name="Grigoriev I.V."/>
            <person name="Nagy L.G."/>
            <person name="Hibbett D."/>
            <person name="Henrissat B."/>
            <person name="Matheny P.B."/>
            <person name="Labbe J."/>
            <person name="Martin F.M."/>
        </authorList>
    </citation>
    <scope>NUCLEOTIDE SEQUENCE</scope>
    <source>
        <strain evidence="1">HHB10654</strain>
    </source>
</reference>
<gene>
    <name evidence="1" type="ORF">BV25DRAFT_1916820</name>
</gene>
<accession>A0ACB8SXY5</accession>
<sequence>MHGGKSKPAPSRAKASVSRRAIARPTAVPSLFFVGSDELIAKSEESVTSSHVAAPGGSADMSNPLVRAECELKVSIDAIGNDTREAPWYGPWNIVLRDFLFLGTHTAHAISITHPQYPVDRRVDTIDPDADIEVNTLAQMLLSLDMRRDEDRGSLGGDTSSVTESPVIVTESVAHLAKPPSFVSSAAPTQSIPILASSVDMSPHTPPRQPADPQKQEPTMSKCSTRIPDFAQVAHELACTGDFTNIPLQILRTRVDLLTEVKAPPPPRYRGSHLRTGRIFLNAQMQTRQQAQWAFADDETLTVIGVLLCVGAKWTYIEYTRTDLGPVATESERKDPTWVPPSGALSDGSDVSAAPSPPAATEYGDLTAGFLHDIFGGADWLELQDAEGRSKKAFSKIIERLQEQHEDLWGPIA</sequence>
<comment type="caution">
    <text evidence="1">The sequence shown here is derived from an EMBL/GenBank/DDBJ whole genome shotgun (WGS) entry which is preliminary data.</text>
</comment>
<organism evidence="1 2">
    <name type="scientific">Artomyces pyxidatus</name>
    <dbReference type="NCBI Taxonomy" id="48021"/>
    <lineage>
        <taxon>Eukaryota</taxon>
        <taxon>Fungi</taxon>
        <taxon>Dikarya</taxon>
        <taxon>Basidiomycota</taxon>
        <taxon>Agaricomycotina</taxon>
        <taxon>Agaricomycetes</taxon>
        <taxon>Russulales</taxon>
        <taxon>Auriscalpiaceae</taxon>
        <taxon>Artomyces</taxon>
    </lineage>
</organism>